<reference evidence="1 2" key="1">
    <citation type="journal article" date="2019" name="Int. J. Syst. Evol. Microbiol.">
        <title>The Global Catalogue of Microorganisms (GCM) 10K type strain sequencing project: providing services to taxonomists for standard genome sequencing and annotation.</title>
        <authorList>
            <consortium name="The Broad Institute Genomics Platform"/>
            <consortium name="The Broad Institute Genome Sequencing Center for Infectious Disease"/>
            <person name="Wu L."/>
            <person name="Ma J."/>
        </authorList>
    </citation>
    <scope>NUCLEOTIDE SEQUENCE [LARGE SCALE GENOMIC DNA]</scope>
    <source>
        <strain evidence="1 2">DT92</strain>
    </source>
</reference>
<organism evidence="1 2">
    <name type="scientific">Halobaculum litoreum</name>
    <dbReference type="NCBI Taxonomy" id="3031998"/>
    <lineage>
        <taxon>Archaea</taxon>
        <taxon>Methanobacteriati</taxon>
        <taxon>Methanobacteriota</taxon>
        <taxon>Stenosarchaea group</taxon>
        <taxon>Halobacteria</taxon>
        <taxon>Halobacteriales</taxon>
        <taxon>Haloferacaceae</taxon>
        <taxon>Halobaculum</taxon>
    </lineage>
</organism>
<dbReference type="InterPro" id="IPR058328">
    <property type="entry name" value="DUF8015"/>
</dbReference>
<dbReference type="Proteomes" id="UP001596368">
    <property type="component" value="Unassembled WGS sequence"/>
</dbReference>
<protein>
    <submittedName>
        <fullName evidence="1">Uncharacterized protein</fullName>
    </submittedName>
</protein>
<dbReference type="EMBL" id="JBHSZG010000001">
    <property type="protein sequence ID" value="MFC7135519.1"/>
    <property type="molecule type" value="Genomic_DNA"/>
</dbReference>
<sequence>MLPVDAPARPDVLLALIAVGLLGAAAASLAWGLPFRVTAPAGSVVGTVAIADGVFRNPPTDE</sequence>
<proteinExistence type="predicted"/>
<evidence type="ECO:0000313" key="1">
    <source>
        <dbReference type="EMBL" id="MFC7135519.1"/>
    </source>
</evidence>
<dbReference type="GeneID" id="81123256"/>
<dbReference type="AlphaFoldDB" id="A0ABD5XTR2"/>
<gene>
    <name evidence="1" type="ORF">ACFQRB_00620</name>
</gene>
<dbReference type="Pfam" id="PF26047">
    <property type="entry name" value="DUF8015"/>
    <property type="match status" value="1"/>
</dbReference>
<evidence type="ECO:0000313" key="2">
    <source>
        <dbReference type="Proteomes" id="UP001596368"/>
    </source>
</evidence>
<keyword evidence="2" id="KW-1185">Reference proteome</keyword>
<accession>A0ABD5XTR2</accession>
<dbReference type="RefSeq" id="WP_284013150.1">
    <property type="nucleotide sequence ID" value="NZ_CP126156.1"/>
</dbReference>
<comment type="caution">
    <text evidence="1">The sequence shown here is derived from an EMBL/GenBank/DDBJ whole genome shotgun (WGS) entry which is preliminary data.</text>
</comment>
<name>A0ABD5XTR2_9EURY</name>